<dbReference type="Proteomes" id="UP000026961">
    <property type="component" value="Chromosome 8"/>
</dbReference>
<sequence length="267" mass="28012">MVPPGLWGHASLSPTACTIARRWTWSGRDGRWSSTIPSSWRSTRSWHGGEGCCAAAILLLIVGGGVERQTARMRTWSGRDGRWRSTSPRRSAKKSCHGSEGCCAAAILLIVADVGGGGVERQMARIQTWSGRDGRWRSTSPRRSAERSCHGGEGCCAAATLLVVAGAAGGGVECEEEVAANVVIVGASGGGMECEEEVAASVVIVGAGGGGVECEEEVAASVAPPRLRGRHAVPGEVNGKGKRRKEKEKKKEREGEKEGKRRGNPGI</sequence>
<evidence type="ECO:0000313" key="3">
    <source>
        <dbReference type="Proteomes" id="UP000026961"/>
    </source>
</evidence>
<dbReference type="Gramene" id="OGLUM08G17600.1">
    <property type="protein sequence ID" value="OGLUM08G17600.1"/>
    <property type="gene ID" value="OGLUM08G17600"/>
</dbReference>
<name>A0A0E0AW63_9ORYZ</name>
<evidence type="ECO:0000313" key="2">
    <source>
        <dbReference type="EnsemblPlants" id="OGLUM08G17600.1"/>
    </source>
</evidence>
<reference evidence="2" key="1">
    <citation type="submission" date="2015-04" db="UniProtKB">
        <authorList>
            <consortium name="EnsemblPlants"/>
        </authorList>
    </citation>
    <scope>IDENTIFICATION</scope>
</reference>
<dbReference type="EnsemblPlants" id="OGLUM08G17600.1">
    <property type="protein sequence ID" value="OGLUM08G17600.1"/>
    <property type="gene ID" value="OGLUM08G17600"/>
</dbReference>
<organism evidence="2">
    <name type="scientific">Oryza glumipatula</name>
    <dbReference type="NCBI Taxonomy" id="40148"/>
    <lineage>
        <taxon>Eukaryota</taxon>
        <taxon>Viridiplantae</taxon>
        <taxon>Streptophyta</taxon>
        <taxon>Embryophyta</taxon>
        <taxon>Tracheophyta</taxon>
        <taxon>Spermatophyta</taxon>
        <taxon>Magnoliopsida</taxon>
        <taxon>Liliopsida</taxon>
        <taxon>Poales</taxon>
        <taxon>Poaceae</taxon>
        <taxon>BOP clade</taxon>
        <taxon>Oryzoideae</taxon>
        <taxon>Oryzeae</taxon>
        <taxon>Oryzinae</taxon>
        <taxon>Oryza</taxon>
    </lineage>
</organism>
<accession>A0A0E0AW63</accession>
<feature type="region of interest" description="Disordered" evidence="1">
    <location>
        <begin position="223"/>
        <end position="267"/>
    </location>
</feature>
<reference evidence="2" key="2">
    <citation type="submission" date="2018-05" db="EMBL/GenBank/DDBJ databases">
        <title>OgluRS3 (Oryza glumaepatula Reference Sequence Version 3).</title>
        <authorList>
            <person name="Zhang J."/>
            <person name="Kudrna D."/>
            <person name="Lee S."/>
            <person name="Talag J."/>
            <person name="Welchert J."/>
            <person name="Wing R.A."/>
        </authorList>
    </citation>
    <scope>NUCLEOTIDE SEQUENCE [LARGE SCALE GENOMIC DNA]</scope>
</reference>
<feature type="compositionally biased region" description="Basic and acidic residues" evidence="1">
    <location>
        <begin position="249"/>
        <end position="261"/>
    </location>
</feature>
<proteinExistence type="predicted"/>
<dbReference type="AlphaFoldDB" id="A0A0E0AW63"/>
<protein>
    <submittedName>
        <fullName evidence="2">Uncharacterized protein</fullName>
    </submittedName>
</protein>
<dbReference type="HOGENOM" id="CLU_091149_0_0_1"/>
<evidence type="ECO:0000256" key="1">
    <source>
        <dbReference type="SAM" id="MobiDB-lite"/>
    </source>
</evidence>
<keyword evidence="3" id="KW-1185">Reference proteome</keyword>